<accession>A0ABS9BXB2</accession>
<dbReference type="Proteomes" id="UP001201449">
    <property type="component" value="Unassembled WGS sequence"/>
</dbReference>
<dbReference type="RefSeq" id="WP_234862556.1">
    <property type="nucleotide sequence ID" value="NZ_JAKEVZ010000014.1"/>
</dbReference>
<dbReference type="PROSITE" id="PS51257">
    <property type="entry name" value="PROKAR_LIPOPROTEIN"/>
    <property type="match status" value="1"/>
</dbReference>
<evidence type="ECO:0008006" key="3">
    <source>
        <dbReference type="Google" id="ProtNLM"/>
    </source>
</evidence>
<evidence type="ECO:0000313" key="2">
    <source>
        <dbReference type="Proteomes" id="UP001201449"/>
    </source>
</evidence>
<comment type="caution">
    <text evidence="1">The sequence shown here is derived from an EMBL/GenBank/DDBJ whole genome shotgun (WGS) entry which is preliminary data.</text>
</comment>
<protein>
    <recommendedName>
        <fullName evidence="3">CHRD domain-containing protein</fullName>
    </recommendedName>
</protein>
<proteinExistence type="predicted"/>
<dbReference type="EMBL" id="JAKEVZ010000014">
    <property type="protein sequence ID" value="MCF1752696.1"/>
    <property type="molecule type" value="Genomic_DNA"/>
</dbReference>
<reference evidence="1 2" key="1">
    <citation type="submission" date="2022-01" db="EMBL/GenBank/DDBJ databases">
        <title>Mariniradius saccharolyticus sp. nov., isolated from sediment of a river.</title>
        <authorList>
            <person name="Liu H."/>
        </authorList>
    </citation>
    <scope>NUCLEOTIDE SEQUENCE [LARGE SCALE GENOMIC DNA]</scope>
    <source>
        <strain evidence="1 2">RY-2</strain>
    </source>
</reference>
<sequence>MKKLAVFFLLTIFAASCQKEEESIYTNNELSYNLYKSSDFDYTGKVTVRELTSGGLELRIEMVGEKGGSDYFFPAHLHFGAYDSPDSPTAFLLNPINIKDLTSVTKLGALSDGRVLDFESFKKLNGHIKVHLADSGPEYQIILTAGNIGSNNNDPQAFDPSKITLCSPYY</sequence>
<name>A0ABS9BXB2_9BACT</name>
<evidence type="ECO:0000313" key="1">
    <source>
        <dbReference type="EMBL" id="MCF1752696.1"/>
    </source>
</evidence>
<keyword evidence="2" id="KW-1185">Reference proteome</keyword>
<gene>
    <name evidence="1" type="ORF">L0U89_16680</name>
</gene>
<organism evidence="1 2">
    <name type="scientific">Mariniradius sediminis</name>
    <dbReference type="NCBI Taxonomy" id="2909237"/>
    <lineage>
        <taxon>Bacteria</taxon>
        <taxon>Pseudomonadati</taxon>
        <taxon>Bacteroidota</taxon>
        <taxon>Cytophagia</taxon>
        <taxon>Cytophagales</taxon>
        <taxon>Cyclobacteriaceae</taxon>
        <taxon>Mariniradius</taxon>
    </lineage>
</organism>